<reference evidence="1 2" key="1">
    <citation type="submission" date="2024-05" db="EMBL/GenBank/DDBJ databases">
        <title>Genome sequencing and assembly of Indian major carp, Cirrhinus mrigala (Hamilton, 1822).</title>
        <authorList>
            <person name="Mohindra V."/>
            <person name="Chowdhury L.M."/>
            <person name="Lal K."/>
            <person name="Jena J.K."/>
        </authorList>
    </citation>
    <scope>NUCLEOTIDE SEQUENCE [LARGE SCALE GENOMIC DNA]</scope>
    <source>
        <strain evidence="1">CM1030</strain>
        <tissue evidence="1">Blood</tissue>
    </source>
</reference>
<protein>
    <submittedName>
        <fullName evidence="1">Uncharacterized protein</fullName>
    </submittedName>
</protein>
<name>A0ABD0RMX9_CIRMR</name>
<evidence type="ECO:0000313" key="1">
    <source>
        <dbReference type="EMBL" id="KAL0198800.1"/>
    </source>
</evidence>
<keyword evidence="2" id="KW-1185">Reference proteome</keyword>
<organism evidence="1 2">
    <name type="scientific">Cirrhinus mrigala</name>
    <name type="common">Mrigala</name>
    <dbReference type="NCBI Taxonomy" id="683832"/>
    <lineage>
        <taxon>Eukaryota</taxon>
        <taxon>Metazoa</taxon>
        <taxon>Chordata</taxon>
        <taxon>Craniata</taxon>
        <taxon>Vertebrata</taxon>
        <taxon>Euteleostomi</taxon>
        <taxon>Actinopterygii</taxon>
        <taxon>Neopterygii</taxon>
        <taxon>Teleostei</taxon>
        <taxon>Ostariophysi</taxon>
        <taxon>Cypriniformes</taxon>
        <taxon>Cyprinidae</taxon>
        <taxon>Labeoninae</taxon>
        <taxon>Labeonini</taxon>
        <taxon>Cirrhinus</taxon>
    </lineage>
</organism>
<dbReference type="EMBL" id="JAMKFB020000003">
    <property type="protein sequence ID" value="KAL0198800.1"/>
    <property type="molecule type" value="Genomic_DNA"/>
</dbReference>
<proteinExistence type="predicted"/>
<feature type="non-terminal residue" evidence="1">
    <location>
        <position position="1"/>
    </location>
</feature>
<evidence type="ECO:0000313" key="2">
    <source>
        <dbReference type="Proteomes" id="UP001529510"/>
    </source>
</evidence>
<dbReference type="Proteomes" id="UP001529510">
    <property type="component" value="Unassembled WGS sequence"/>
</dbReference>
<feature type="non-terminal residue" evidence="1">
    <location>
        <position position="58"/>
    </location>
</feature>
<dbReference type="AlphaFoldDB" id="A0ABD0RMX9"/>
<accession>A0ABD0RMX9</accession>
<comment type="caution">
    <text evidence="1">The sequence shown here is derived from an EMBL/GenBank/DDBJ whole genome shotgun (WGS) entry which is preliminary data.</text>
</comment>
<sequence length="58" mass="6655">LMKKTVSAALKGLWFLLHRHQHGFPETLGMQTNNRPLLLDFHQLIRHPGSRSDVPSIL</sequence>
<gene>
    <name evidence="1" type="ORF">M9458_007340</name>
</gene>